<proteinExistence type="predicted"/>
<dbReference type="RefSeq" id="WP_284206160.1">
    <property type="nucleotide sequence ID" value="NZ_BSSU01000002.1"/>
</dbReference>
<gene>
    <name evidence="1" type="ORF">theurythT_02890</name>
</gene>
<dbReference type="EMBL" id="BSSU01000002">
    <property type="protein sequence ID" value="GLX80837.1"/>
    <property type="molecule type" value="Genomic_DNA"/>
</dbReference>
<evidence type="ECO:0000313" key="1">
    <source>
        <dbReference type="EMBL" id="GLX80837.1"/>
    </source>
</evidence>
<protein>
    <recommendedName>
        <fullName evidence="3">HNH endonuclease</fullName>
    </recommendedName>
</protein>
<organism evidence="1 2">
    <name type="scientific">Thalassotalea eurytherma</name>
    <dbReference type="NCBI Taxonomy" id="1144278"/>
    <lineage>
        <taxon>Bacteria</taxon>
        <taxon>Pseudomonadati</taxon>
        <taxon>Pseudomonadota</taxon>
        <taxon>Gammaproteobacteria</taxon>
        <taxon>Alteromonadales</taxon>
        <taxon>Colwelliaceae</taxon>
        <taxon>Thalassotalea</taxon>
    </lineage>
</organism>
<evidence type="ECO:0008006" key="3">
    <source>
        <dbReference type="Google" id="ProtNLM"/>
    </source>
</evidence>
<dbReference type="Proteomes" id="UP001157133">
    <property type="component" value="Unassembled WGS sequence"/>
</dbReference>
<keyword evidence="2" id="KW-1185">Reference proteome</keyword>
<accession>A0ABQ6H1Z1</accession>
<evidence type="ECO:0000313" key="2">
    <source>
        <dbReference type="Proteomes" id="UP001157133"/>
    </source>
</evidence>
<comment type="caution">
    <text evidence="1">The sequence shown here is derived from an EMBL/GenBank/DDBJ whole genome shotgun (WGS) entry which is preliminary data.</text>
</comment>
<name>A0ABQ6H1Z1_9GAMM</name>
<sequence length="216" mass="24969">MLNDASLAQTMVDVPFEYRHCCWFCGEPANQYFTFPHNAHLVINCIHPTLTVPSCNECSRFAYKATCDSIFAVHSQVKQSLIKHYHKDLAIGVNWTKQALEESEFEGGNFEGFKRSAWFIYDVAKTRVNFSSWHLELSGRHIEDYLADQKFTFDGVSYPNVDVAINHYSQIFKLDKVFLKQLVYQLSSDKFSRAVSLSRIHIDATEQEKRAILKQL</sequence>
<reference evidence="1 2" key="1">
    <citation type="submission" date="2023-03" db="EMBL/GenBank/DDBJ databases">
        <title>Draft genome sequence of Thalassotalea eurytherma JCM 18482T.</title>
        <authorList>
            <person name="Sawabe T."/>
        </authorList>
    </citation>
    <scope>NUCLEOTIDE SEQUENCE [LARGE SCALE GENOMIC DNA]</scope>
    <source>
        <strain evidence="1 2">JCM 18482</strain>
    </source>
</reference>